<accession>A0ACD1A8D6</accession>
<evidence type="ECO:0000313" key="1">
    <source>
        <dbReference type="EMBL" id="QOX62589.1"/>
    </source>
</evidence>
<dbReference type="EMBL" id="CP042469">
    <property type="protein sequence ID" value="QOX62589.1"/>
    <property type="molecule type" value="Genomic_DNA"/>
</dbReference>
<name>A0ACD1A8D6_9FIRM</name>
<protein>
    <submittedName>
        <fullName evidence="1">SAM-dependent methyltransferase</fullName>
    </submittedName>
</protein>
<keyword evidence="1" id="KW-0808">Transferase</keyword>
<keyword evidence="2" id="KW-1185">Reference proteome</keyword>
<evidence type="ECO:0000313" key="2">
    <source>
        <dbReference type="Proteomes" id="UP000594014"/>
    </source>
</evidence>
<gene>
    <name evidence="1" type="ORF">FRZ06_04125</name>
</gene>
<proteinExistence type="predicted"/>
<sequence>MKPFIFHKEQKMIKLSDRLQKIADLIQQGETVADIGTDHGFLPMALWESGVSPHVILSDINAGPLEKARVNIDKYFPKTEFDVRLGSGLSAIQPGEVAAVVIAGMGGQLICEILGEDLDKTRTFQRMILQPRNGQDKLRAWLLLNGFHIYDESLVREGKYLCEIIAVSPGNTENSLGNTEMDLEVSPVLFEKQDPLLVEFIENKIRIEKKILEAVKNGVGKDKYKKLEETEHRIKLLEELRKRSLA</sequence>
<keyword evidence="1" id="KW-0489">Methyltransferase</keyword>
<reference evidence="1" key="1">
    <citation type="submission" date="2019-08" db="EMBL/GenBank/DDBJ databases">
        <title>Genome sequence of Clostridiales bacterium MT110.</title>
        <authorList>
            <person name="Cao J."/>
        </authorList>
    </citation>
    <scope>NUCLEOTIDE SEQUENCE</scope>
    <source>
        <strain evidence="1">MT110</strain>
    </source>
</reference>
<organism evidence="1 2">
    <name type="scientific">Anoxybacterium hadale</name>
    <dbReference type="NCBI Taxonomy" id="3408580"/>
    <lineage>
        <taxon>Bacteria</taxon>
        <taxon>Bacillati</taxon>
        <taxon>Bacillota</taxon>
        <taxon>Clostridia</taxon>
        <taxon>Peptostreptococcales</taxon>
        <taxon>Anaerovoracaceae</taxon>
        <taxon>Anoxybacterium</taxon>
    </lineage>
</organism>
<dbReference type="Proteomes" id="UP000594014">
    <property type="component" value="Chromosome"/>
</dbReference>